<proteinExistence type="predicted"/>
<keyword evidence="2" id="KW-1185">Reference proteome</keyword>
<dbReference type="Proteomes" id="UP000095472">
    <property type="component" value="Chromosome"/>
</dbReference>
<reference evidence="1 2" key="1">
    <citation type="journal article" date="2016" name="Genome Announc.">
        <title>Draft Genome Sequence of the Thermotolerant Cyanobacterium Desertifilum sp. IPPAS B-1220.</title>
        <authorList>
            <person name="Mironov K.S."/>
            <person name="Sinetova M.A."/>
            <person name="Bolatkhan K."/>
            <person name="Zayadan B.K."/>
            <person name="Ustinova V.V."/>
            <person name="Kupriyanova E.V."/>
            <person name="Skrypnik A.N."/>
            <person name="Gogoleva N.E."/>
            <person name="Gogolev Y.V."/>
            <person name="Los D.A."/>
        </authorList>
    </citation>
    <scope>NUCLEOTIDE SEQUENCE [LARGE SCALE GENOMIC DNA]</scope>
    <source>
        <strain evidence="1 2">IPPAS B-1220</strain>
    </source>
</reference>
<dbReference type="EMBL" id="CP182909">
    <property type="protein sequence ID" value="XPM65454.1"/>
    <property type="molecule type" value="Genomic_DNA"/>
</dbReference>
<name>A0ACD5GYW7_9CYAN</name>
<protein>
    <submittedName>
        <fullName evidence="1">Uncharacterized protein</fullName>
    </submittedName>
</protein>
<organism evidence="1 2">
    <name type="scientific">Desertifilum tharense IPPAS B-1220</name>
    <dbReference type="NCBI Taxonomy" id="1781255"/>
    <lineage>
        <taxon>Bacteria</taxon>
        <taxon>Bacillati</taxon>
        <taxon>Cyanobacteriota</taxon>
        <taxon>Cyanophyceae</taxon>
        <taxon>Desertifilales</taxon>
        <taxon>Desertifilaceae</taxon>
        <taxon>Desertifilum</taxon>
    </lineage>
</organism>
<evidence type="ECO:0000313" key="2">
    <source>
        <dbReference type="Proteomes" id="UP000095472"/>
    </source>
</evidence>
<gene>
    <name evidence="1" type="ORF">BH720_007040</name>
</gene>
<sequence>MRKLQSNSDIPAMRIWMESLEEKRAKNWEKTNNGLDKIKRLVTDSNLIWQYLALDLEGLVITLNGVEQLKAQLWAEAVRTLVDAIIRAHKRDFEKKEEAA</sequence>
<accession>A0ACD5GYW7</accession>
<evidence type="ECO:0000313" key="1">
    <source>
        <dbReference type="EMBL" id="XPM65454.1"/>
    </source>
</evidence>